<evidence type="ECO:0000313" key="1">
    <source>
        <dbReference type="EMBL" id="RRT64084.1"/>
    </source>
</evidence>
<evidence type="ECO:0000313" key="2">
    <source>
        <dbReference type="Proteomes" id="UP000287651"/>
    </source>
</evidence>
<reference evidence="1 2" key="1">
    <citation type="journal article" date="2014" name="Agronomy (Basel)">
        <title>A Draft Genome Sequence for Ensete ventricosum, the Drought-Tolerant Tree Against Hunger.</title>
        <authorList>
            <person name="Harrison J."/>
            <person name="Moore K.A."/>
            <person name="Paszkiewicz K."/>
            <person name="Jones T."/>
            <person name="Grant M."/>
            <person name="Ambacheew D."/>
            <person name="Muzemil S."/>
            <person name="Studholme D.J."/>
        </authorList>
    </citation>
    <scope>NUCLEOTIDE SEQUENCE [LARGE SCALE GENOMIC DNA]</scope>
</reference>
<proteinExistence type="predicted"/>
<dbReference type="AlphaFoldDB" id="A0A426ZJJ7"/>
<protein>
    <submittedName>
        <fullName evidence="1">Uncharacterized protein</fullName>
    </submittedName>
</protein>
<sequence length="138" mass="15470">CRLNLVLAEYANSPTSVGIRISESGWNRLSVVSALASVRLSVHLFRSAPESWVLHKGLIEGGGLPDVTPPKPELVSFVEKGGELSPLSMRLVRERERERDPPGIAGRGFYTYRRGGRLYIWPCPCRHLEHGRVVRRAR</sequence>
<dbReference type="Proteomes" id="UP000287651">
    <property type="component" value="Unassembled WGS sequence"/>
</dbReference>
<gene>
    <name evidence="1" type="ORF">B296_00035328</name>
</gene>
<name>A0A426ZJJ7_ENSVE</name>
<accession>A0A426ZJJ7</accession>
<feature type="non-terminal residue" evidence="1">
    <location>
        <position position="1"/>
    </location>
</feature>
<organism evidence="1 2">
    <name type="scientific">Ensete ventricosum</name>
    <name type="common">Abyssinian banana</name>
    <name type="synonym">Musa ensete</name>
    <dbReference type="NCBI Taxonomy" id="4639"/>
    <lineage>
        <taxon>Eukaryota</taxon>
        <taxon>Viridiplantae</taxon>
        <taxon>Streptophyta</taxon>
        <taxon>Embryophyta</taxon>
        <taxon>Tracheophyta</taxon>
        <taxon>Spermatophyta</taxon>
        <taxon>Magnoliopsida</taxon>
        <taxon>Liliopsida</taxon>
        <taxon>Zingiberales</taxon>
        <taxon>Musaceae</taxon>
        <taxon>Ensete</taxon>
    </lineage>
</organism>
<dbReference type="EMBL" id="AMZH03006334">
    <property type="protein sequence ID" value="RRT64084.1"/>
    <property type="molecule type" value="Genomic_DNA"/>
</dbReference>
<comment type="caution">
    <text evidence="1">The sequence shown here is derived from an EMBL/GenBank/DDBJ whole genome shotgun (WGS) entry which is preliminary data.</text>
</comment>